<dbReference type="InterPro" id="IPR004354">
    <property type="entry name" value="Meiotic_Rec114"/>
</dbReference>
<organism evidence="1 2">
    <name type="scientific">[Candida] railenensis</name>
    <dbReference type="NCBI Taxonomy" id="45579"/>
    <lineage>
        <taxon>Eukaryota</taxon>
        <taxon>Fungi</taxon>
        <taxon>Dikarya</taxon>
        <taxon>Ascomycota</taxon>
        <taxon>Saccharomycotina</taxon>
        <taxon>Pichiomycetes</taxon>
        <taxon>Debaryomycetaceae</taxon>
        <taxon>Kurtzmaniella</taxon>
    </lineage>
</organism>
<proteinExistence type="predicted"/>
<protein>
    <submittedName>
        <fullName evidence="1">Uncharacterized protein</fullName>
    </submittedName>
</protein>
<name>A0A9P0QUX1_9ASCO</name>
<dbReference type="Proteomes" id="UP000837801">
    <property type="component" value="Unassembled WGS sequence"/>
</dbReference>
<dbReference type="EMBL" id="CAKXYY010000024">
    <property type="protein sequence ID" value="CAH2355285.1"/>
    <property type="molecule type" value="Genomic_DNA"/>
</dbReference>
<dbReference type="AlphaFoldDB" id="A0A9P0QUX1"/>
<sequence>MPVFELRKFSKLLNPSSTESSWHHHPERSELYLSFEALAESAFKVKVLWRYTIFEQAEFTTSNSHSPSGNTLTVRYKQPSLSFKFIDPTAENKILRSRFQVSFYTNEEFAKCLKYLEDIEVYTRKVSAPSISSETNSQFQADTHSQTWFSQSQTWQESQSSVTRHSLLPPTQEIPSYGSGFQFPMPRQMEQQKQISNPSSKNNSIIGTDLSLLGDLTFGIDTTTESNFLPIDIRDTSDDILKGIILKTLDDPKFLEYCERVDDIVRRNGL</sequence>
<gene>
    <name evidence="1" type="ORF">CLIB1423_24S00232</name>
</gene>
<accession>A0A9P0QUX1</accession>
<dbReference type="Pfam" id="PF03525">
    <property type="entry name" value="Meiotic_rec114"/>
    <property type="match status" value="1"/>
</dbReference>
<dbReference type="GO" id="GO:0007131">
    <property type="term" value="P:reciprocal meiotic recombination"/>
    <property type="evidence" value="ECO:0007669"/>
    <property type="project" value="InterPro"/>
</dbReference>
<evidence type="ECO:0000313" key="1">
    <source>
        <dbReference type="EMBL" id="CAH2355285.1"/>
    </source>
</evidence>
<evidence type="ECO:0000313" key="2">
    <source>
        <dbReference type="Proteomes" id="UP000837801"/>
    </source>
</evidence>
<reference evidence="1" key="1">
    <citation type="submission" date="2022-03" db="EMBL/GenBank/DDBJ databases">
        <authorList>
            <person name="Legras J.-L."/>
            <person name="Devillers H."/>
            <person name="Grondin C."/>
        </authorList>
    </citation>
    <scope>NUCLEOTIDE SEQUENCE</scope>
    <source>
        <strain evidence="1">CLIB 1423</strain>
    </source>
</reference>
<comment type="caution">
    <text evidence="1">The sequence shown here is derived from an EMBL/GenBank/DDBJ whole genome shotgun (WGS) entry which is preliminary data.</text>
</comment>
<keyword evidence="2" id="KW-1185">Reference proteome</keyword>